<dbReference type="InterPro" id="IPR015797">
    <property type="entry name" value="NUDIX_hydrolase-like_dom_sf"/>
</dbReference>
<sequence>MAGSPIFDFNFDPSVAEFAVSKQSYLAAHPGAPFGYVATSTLVLDTTASKPRVLLLQRAASDEDPNKWEPPGGACDDEDQSILHAAARELWEEAGLQASRIEGPAGDPYFFTLSDGKKVCQFNFAVQVRVDSWALPAVRLNPEEHQRFVWATEDEVRSNKAHGMDLDFTTSEVKHTVLQSFSHIRGK</sequence>
<reference evidence="2" key="1">
    <citation type="submission" date="2023-06" db="EMBL/GenBank/DDBJ databases">
        <authorList>
            <person name="Noh H."/>
        </authorList>
    </citation>
    <scope>NUCLEOTIDE SEQUENCE</scope>
    <source>
        <strain evidence="2">DUCC20226</strain>
    </source>
</reference>
<accession>A0AAD9SBG5</accession>
<dbReference type="PANTHER" id="PTHR43736:SF1">
    <property type="entry name" value="DIHYDRONEOPTERIN TRIPHOSPHATE DIPHOSPHATASE"/>
    <property type="match status" value="1"/>
</dbReference>
<dbReference type="AlphaFoldDB" id="A0AAD9SBG5"/>
<organism evidence="2 3">
    <name type="scientific">Phomopsis amygdali</name>
    <name type="common">Fusicoccum amygdali</name>
    <dbReference type="NCBI Taxonomy" id="1214568"/>
    <lineage>
        <taxon>Eukaryota</taxon>
        <taxon>Fungi</taxon>
        <taxon>Dikarya</taxon>
        <taxon>Ascomycota</taxon>
        <taxon>Pezizomycotina</taxon>
        <taxon>Sordariomycetes</taxon>
        <taxon>Sordariomycetidae</taxon>
        <taxon>Diaporthales</taxon>
        <taxon>Diaporthaceae</taxon>
        <taxon>Diaporthe</taxon>
    </lineage>
</organism>
<dbReference type="InterPro" id="IPR000086">
    <property type="entry name" value="NUDIX_hydrolase_dom"/>
</dbReference>
<dbReference type="Pfam" id="PF00293">
    <property type="entry name" value="NUDIX"/>
    <property type="match status" value="1"/>
</dbReference>
<feature type="domain" description="Nudix hydrolase" evidence="1">
    <location>
        <begin position="34"/>
        <end position="174"/>
    </location>
</feature>
<evidence type="ECO:0000313" key="2">
    <source>
        <dbReference type="EMBL" id="KAK2603102.1"/>
    </source>
</evidence>
<dbReference type="EMBL" id="JAUJFL010000005">
    <property type="protein sequence ID" value="KAK2603102.1"/>
    <property type="molecule type" value="Genomic_DNA"/>
</dbReference>
<dbReference type="Gene3D" id="3.90.79.10">
    <property type="entry name" value="Nucleoside Triphosphate Pyrophosphohydrolase"/>
    <property type="match status" value="1"/>
</dbReference>
<dbReference type="CDD" id="cd02883">
    <property type="entry name" value="NUDIX_Hydrolase"/>
    <property type="match status" value="1"/>
</dbReference>
<dbReference type="SUPFAM" id="SSF55811">
    <property type="entry name" value="Nudix"/>
    <property type="match status" value="1"/>
</dbReference>
<dbReference type="PROSITE" id="PS51462">
    <property type="entry name" value="NUDIX"/>
    <property type="match status" value="1"/>
</dbReference>
<dbReference type="Proteomes" id="UP001265746">
    <property type="component" value="Unassembled WGS sequence"/>
</dbReference>
<keyword evidence="3" id="KW-1185">Reference proteome</keyword>
<proteinExistence type="predicted"/>
<name>A0AAD9SBG5_PHOAM</name>
<protein>
    <recommendedName>
        <fullName evidence="1">Nudix hydrolase domain-containing protein</fullName>
    </recommendedName>
</protein>
<evidence type="ECO:0000313" key="3">
    <source>
        <dbReference type="Proteomes" id="UP001265746"/>
    </source>
</evidence>
<evidence type="ECO:0000259" key="1">
    <source>
        <dbReference type="PROSITE" id="PS51462"/>
    </source>
</evidence>
<gene>
    <name evidence="2" type="ORF">N8I77_009584</name>
</gene>
<comment type="caution">
    <text evidence="2">The sequence shown here is derived from an EMBL/GenBank/DDBJ whole genome shotgun (WGS) entry which is preliminary data.</text>
</comment>
<dbReference type="PANTHER" id="PTHR43736">
    <property type="entry name" value="ADP-RIBOSE PYROPHOSPHATASE"/>
    <property type="match status" value="1"/>
</dbReference>